<sequence length="1181" mass="132586">MTFRMLWNAFLFLGMCLFPACQNNPSTELRLEDLEPDQSVNGFRVLNLYEDGSEQILGARFINEKSGFLVDFLRIQSVPQGFMWVKSIPLSDRGEPHACEHLLLGKGKQGRYVAALEDMTLGSSSAWTSQITTVYHFNTLAGEDGFYSTLEARLKALLAPSFTDEEIRREVCHIGVSDDPADGRLTLEEKGTVYTEMISSFEGPGYPLWGTMSDLLYGKDHPLANSAGGHPDSMRTMVPKDLRDFHRECYHLSNMGMIVAIPSDMDLSSFLNRTGGLLERCQPGSDSSPTPGIGFVDLPPPSPSAQPGHIEIIPYASENPEDRGRILYGWQPDLEYDNFESFLLDHFLDAFAGGSDSNLYDLFINSQTRTMDIGATGTFGYNSAEPGHPIFFGISGVENGYITEKSLAEIRNLMVNEVQKLASFEDNSEDLRKFNDRVASLLDQSAKGYERSLNSPPMFGYRRGTAGRWQSYLEFLEREGGFRKSLVLKNHFAHARQLLDSKANFWRSYIDHWKLISMQPVSVGVYPDAGVLKKASLEKEQRLASILADFKKKYGTQNEQEAIAAYKSEFDKNSEALELLAAEEEIPKFIDNPPLTLDDQLDYQVIQLPGGIELVASTFENMTFSTVGLALKMDVVPESHLVYLPLLPSIITEIGVEKDGRIVPYTEMMERLRREVMNYNAHYDVGRETGRIELVLDGGAGDPEEIVSLLEWMEASLYAPYLNVENLPRLRDIVDQSLVSLRGMMQGGEESWVDDPANAYRFQDNPLYLSTRSFLTRAHHFQKLQWLLRDAGTEDESRMIAQFLDDLRRDGDGKSRDELLKLLQASTIPSDTDYCRKTCTKIVETLQACLPDSPDADLENDWRYVCDQIKEDLAAPPQAALDGLNEVMELLLRTDNARFYMISNTANREGSIERLKEFAGKLDDQTSSIRQTYSSRMNIFERLAKRENLTERPVYVGLINKNTRNGTLVFSAANTAIWNPEEESILDCLTGRLYGGSGGHGLFMKTWAAGLAYSNGYGYGSQSGRVSYYAERCPDVAQTMRFVVDILKNAEIDEKLMEYAVAGSFSGSRAAGPYETRGIAMASDLVDHFGPEVVNRYRQAVLDARKIPDLAGKLNQRMERVYGQVLAGYGPKLKESRDGVFFLIGPDEQFASLEEYIATAEEPQSVHKLYPRDFWLVGGND</sequence>
<dbReference type="EMBL" id="JAHJDP010000093">
    <property type="protein sequence ID" value="MBU2692498.1"/>
    <property type="molecule type" value="Genomic_DNA"/>
</dbReference>
<evidence type="ECO:0008006" key="4">
    <source>
        <dbReference type="Google" id="ProtNLM"/>
    </source>
</evidence>
<proteinExistence type="predicted"/>
<evidence type="ECO:0000256" key="1">
    <source>
        <dbReference type="SAM" id="SignalP"/>
    </source>
</evidence>
<accession>A0A948WE69</accession>
<name>A0A948WE69_UNCEI</name>
<dbReference type="AlphaFoldDB" id="A0A948WE69"/>
<dbReference type="SUPFAM" id="SSF63411">
    <property type="entry name" value="LuxS/MPP-like metallohydrolase"/>
    <property type="match status" value="2"/>
</dbReference>
<reference evidence="2" key="1">
    <citation type="submission" date="2021-05" db="EMBL/GenBank/DDBJ databases">
        <title>Energy efficiency and biological interactions define the core microbiome of deep oligotrophic groundwater.</title>
        <authorList>
            <person name="Mehrshad M."/>
            <person name="Lopez-Fernandez M."/>
            <person name="Bell E."/>
            <person name="Bernier-Latmani R."/>
            <person name="Bertilsson S."/>
            <person name="Dopson M."/>
        </authorList>
    </citation>
    <scope>NUCLEOTIDE SEQUENCE</scope>
    <source>
        <strain evidence="2">Modern_marine.mb.64</strain>
    </source>
</reference>
<comment type="caution">
    <text evidence="2">The sequence shown here is derived from an EMBL/GenBank/DDBJ whole genome shotgun (WGS) entry which is preliminary data.</text>
</comment>
<feature type="chain" id="PRO_5037764316" description="Peptidase M16C associated domain-containing protein" evidence="1">
    <location>
        <begin position="21"/>
        <end position="1181"/>
    </location>
</feature>
<keyword evidence="1" id="KW-0732">Signal</keyword>
<gene>
    <name evidence="2" type="ORF">KJ970_16380</name>
</gene>
<dbReference type="Gene3D" id="3.30.830.10">
    <property type="entry name" value="Metalloenzyme, LuxS/M16 peptidase-like"/>
    <property type="match status" value="2"/>
</dbReference>
<organism evidence="2 3">
    <name type="scientific">Eiseniibacteriota bacterium</name>
    <dbReference type="NCBI Taxonomy" id="2212470"/>
    <lineage>
        <taxon>Bacteria</taxon>
        <taxon>Candidatus Eiseniibacteriota</taxon>
    </lineage>
</organism>
<evidence type="ECO:0000313" key="2">
    <source>
        <dbReference type="EMBL" id="MBU2692498.1"/>
    </source>
</evidence>
<protein>
    <recommendedName>
        <fullName evidence="4">Peptidase M16C associated domain-containing protein</fullName>
    </recommendedName>
</protein>
<feature type="signal peptide" evidence="1">
    <location>
        <begin position="1"/>
        <end position="20"/>
    </location>
</feature>
<dbReference type="Proteomes" id="UP000777784">
    <property type="component" value="Unassembled WGS sequence"/>
</dbReference>
<evidence type="ECO:0000313" key="3">
    <source>
        <dbReference type="Proteomes" id="UP000777784"/>
    </source>
</evidence>
<dbReference type="PANTHER" id="PTHR43016">
    <property type="entry name" value="PRESEQUENCE PROTEASE"/>
    <property type="match status" value="1"/>
</dbReference>
<dbReference type="GO" id="GO:0046872">
    <property type="term" value="F:metal ion binding"/>
    <property type="evidence" value="ECO:0007669"/>
    <property type="project" value="InterPro"/>
</dbReference>
<dbReference type="InterPro" id="IPR011249">
    <property type="entry name" value="Metalloenz_LuxS/M16"/>
</dbReference>
<dbReference type="PANTHER" id="PTHR43016:SF16">
    <property type="entry name" value="METALLOPROTEASE, PUTATIVE (AFU_ORTHOLOGUE AFUA_4G07610)-RELATED"/>
    <property type="match status" value="1"/>
</dbReference>